<dbReference type="EMBL" id="NESQ01000053">
    <property type="protein sequence ID" value="PUU80956.1"/>
    <property type="molecule type" value="Genomic_DNA"/>
</dbReference>
<dbReference type="Proteomes" id="UP000244722">
    <property type="component" value="Unassembled WGS sequence"/>
</dbReference>
<proteinExistence type="predicted"/>
<evidence type="ECO:0000313" key="3">
    <source>
        <dbReference type="Proteomes" id="UP000244722"/>
    </source>
</evidence>
<sequence length="157" mass="17801">MTSPLQPAPKPDTLVRVTTHDTYLTTPPTHSLTHPAIRFARSPPRKKDAFQQKKNRANPVVNMEYGSDPKQDEHSVVERGVLRSSAGLVEYSMCECCRGIAIKCHPVEWPIQRRNNGRRGERVRCVVVCVRRDFSMREGRSGEGRTCSVLDMVEQVE</sequence>
<dbReference type="AlphaFoldDB" id="A0A2T6ZZQ7"/>
<feature type="region of interest" description="Disordered" evidence="1">
    <location>
        <begin position="24"/>
        <end position="74"/>
    </location>
</feature>
<evidence type="ECO:0000313" key="2">
    <source>
        <dbReference type="EMBL" id="PUU80956.1"/>
    </source>
</evidence>
<name>A0A2T6ZZQ7_TUBBO</name>
<comment type="caution">
    <text evidence="2">The sequence shown here is derived from an EMBL/GenBank/DDBJ whole genome shotgun (WGS) entry which is preliminary data.</text>
</comment>
<evidence type="ECO:0000256" key="1">
    <source>
        <dbReference type="SAM" id="MobiDB-lite"/>
    </source>
</evidence>
<protein>
    <submittedName>
        <fullName evidence="2">Uncharacterized protein</fullName>
    </submittedName>
</protein>
<gene>
    <name evidence="2" type="ORF">B9Z19DRAFT_672376</name>
</gene>
<reference evidence="2 3" key="1">
    <citation type="submission" date="2017-04" db="EMBL/GenBank/DDBJ databases">
        <title>Draft genome sequence of Tuber borchii Vittad., a whitish edible truffle.</title>
        <authorList>
            <consortium name="DOE Joint Genome Institute"/>
            <person name="Murat C."/>
            <person name="Kuo A."/>
            <person name="Barry K.W."/>
            <person name="Clum A."/>
            <person name="Dockter R.B."/>
            <person name="Fauchery L."/>
            <person name="Iotti M."/>
            <person name="Kohler A."/>
            <person name="Labutti K."/>
            <person name="Lindquist E.A."/>
            <person name="Lipzen A."/>
            <person name="Ohm R.A."/>
            <person name="Wang M."/>
            <person name="Grigoriev I.V."/>
            <person name="Zambonelli A."/>
            <person name="Martin F.M."/>
        </authorList>
    </citation>
    <scope>NUCLEOTIDE SEQUENCE [LARGE SCALE GENOMIC DNA]</scope>
    <source>
        <strain evidence="2 3">Tbo3840</strain>
    </source>
</reference>
<feature type="compositionally biased region" description="Low complexity" evidence="1">
    <location>
        <begin position="24"/>
        <end position="35"/>
    </location>
</feature>
<keyword evidence="3" id="KW-1185">Reference proteome</keyword>
<organism evidence="2 3">
    <name type="scientific">Tuber borchii</name>
    <name type="common">White truffle</name>
    <dbReference type="NCBI Taxonomy" id="42251"/>
    <lineage>
        <taxon>Eukaryota</taxon>
        <taxon>Fungi</taxon>
        <taxon>Dikarya</taxon>
        <taxon>Ascomycota</taxon>
        <taxon>Pezizomycotina</taxon>
        <taxon>Pezizomycetes</taxon>
        <taxon>Pezizales</taxon>
        <taxon>Tuberaceae</taxon>
        <taxon>Tuber</taxon>
    </lineage>
</organism>
<accession>A0A2T6ZZQ7</accession>